<dbReference type="PROSITE" id="PS50042">
    <property type="entry name" value="CNMP_BINDING_3"/>
    <property type="match status" value="1"/>
</dbReference>
<keyword evidence="3" id="KW-1185">Reference proteome</keyword>
<dbReference type="Proteomes" id="UP001597045">
    <property type="component" value="Unassembled WGS sequence"/>
</dbReference>
<organism evidence="2 3">
    <name type="scientific">Kibdelosporangium lantanae</name>
    <dbReference type="NCBI Taxonomy" id="1497396"/>
    <lineage>
        <taxon>Bacteria</taxon>
        <taxon>Bacillati</taxon>
        <taxon>Actinomycetota</taxon>
        <taxon>Actinomycetes</taxon>
        <taxon>Pseudonocardiales</taxon>
        <taxon>Pseudonocardiaceae</taxon>
        <taxon>Kibdelosporangium</taxon>
    </lineage>
</organism>
<accession>A0ABW3MP63</accession>
<evidence type="ECO:0000313" key="2">
    <source>
        <dbReference type="EMBL" id="MFD1051099.1"/>
    </source>
</evidence>
<protein>
    <submittedName>
        <fullName evidence="2">Cyclic nucleotide-binding domain-containing protein</fullName>
    </submittedName>
</protein>
<feature type="non-terminal residue" evidence="2">
    <location>
        <position position="74"/>
    </location>
</feature>
<evidence type="ECO:0000259" key="1">
    <source>
        <dbReference type="PROSITE" id="PS50042"/>
    </source>
</evidence>
<dbReference type="Gene3D" id="2.60.120.10">
    <property type="entry name" value="Jelly Rolls"/>
    <property type="match status" value="1"/>
</dbReference>
<reference evidence="3" key="1">
    <citation type="journal article" date="2019" name="Int. J. Syst. Evol. Microbiol.">
        <title>The Global Catalogue of Microorganisms (GCM) 10K type strain sequencing project: providing services to taxonomists for standard genome sequencing and annotation.</title>
        <authorList>
            <consortium name="The Broad Institute Genomics Platform"/>
            <consortium name="The Broad Institute Genome Sequencing Center for Infectious Disease"/>
            <person name="Wu L."/>
            <person name="Ma J."/>
        </authorList>
    </citation>
    <scope>NUCLEOTIDE SEQUENCE [LARGE SCALE GENOMIC DNA]</scope>
    <source>
        <strain evidence="3">JCM 31486</strain>
    </source>
</reference>
<comment type="caution">
    <text evidence="2">The sequence shown here is derived from an EMBL/GenBank/DDBJ whole genome shotgun (WGS) entry which is preliminary data.</text>
</comment>
<name>A0ABW3MP63_9PSEU</name>
<gene>
    <name evidence="2" type="ORF">ACFQ1S_38995</name>
</gene>
<feature type="domain" description="Cyclic nucleotide-binding" evidence="1">
    <location>
        <begin position="10"/>
        <end position="74"/>
    </location>
</feature>
<evidence type="ECO:0000313" key="3">
    <source>
        <dbReference type="Proteomes" id="UP001597045"/>
    </source>
</evidence>
<proteinExistence type="predicted"/>
<dbReference type="InterPro" id="IPR018490">
    <property type="entry name" value="cNMP-bd_dom_sf"/>
</dbReference>
<dbReference type="InterPro" id="IPR000595">
    <property type="entry name" value="cNMP-bd_dom"/>
</dbReference>
<dbReference type="SUPFAM" id="SSF51206">
    <property type="entry name" value="cAMP-binding domain-like"/>
    <property type="match status" value="1"/>
</dbReference>
<sequence length="74" mass="7786">MSSPYPAGSLLGRLSERTREEFLAVGVSESRPPNATLIKQGELDSSALLLLHGSVKVQATDPAGERALLAIRVG</sequence>
<dbReference type="EMBL" id="JBHTIS010003325">
    <property type="protein sequence ID" value="MFD1051099.1"/>
    <property type="molecule type" value="Genomic_DNA"/>
</dbReference>
<dbReference type="InterPro" id="IPR014710">
    <property type="entry name" value="RmlC-like_jellyroll"/>
</dbReference>
<dbReference type="CDD" id="cd00038">
    <property type="entry name" value="CAP_ED"/>
    <property type="match status" value="1"/>
</dbReference>